<dbReference type="InterPro" id="IPR042100">
    <property type="entry name" value="Bug_dom1"/>
</dbReference>
<evidence type="ECO:0000313" key="4">
    <source>
        <dbReference type="Proteomes" id="UP001596053"/>
    </source>
</evidence>
<dbReference type="RefSeq" id="WP_377797986.1">
    <property type="nucleotide sequence ID" value="NZ_JBHSLW010000011.1"/>
</dbReference>
<comment type="caution">
    <text evidence="3">The sequence shown here is derived from an EMBL/GenBank/DDBJ whole genome shotgun (WGS) entry which is preliminary data.</text>
</comment>
<dbReference type="PANTHER" id="PTHR42928:SF5">
    <property type="entry name" value="BLR1237 PROTEIN"/>
    <property type="match status" value="1"/>
</dbReference>
<feature type="signal peptide" evidence="2">
    <location>
        <begin position="1"/>
        <end position="26"/>
    </location>
</feature>
<dbReference type="SUPFAM" id="SSF53850">
    <property type="entry name" value="Periplasmic binding protein-like II"/>
    <property type="match status" value="1"/>
</dbReference>
<dbReference type="InterPro" id="IPR006311">
    <property type="entry name" value="TAT_signal"/>
</dbReference>
<dbReference type="PROSITE" id="PS51318">
    <property type="entry name" value="TAT"/>
    <property type="match status" value="1"/>
</dbReference>
<proteinExistence type="inferred from homology"/>
<name>A0ABW0INS7_9HYPH</name>
<dbReference type="EMBL" id="JBHSLW010000011">
    <property type="protein sequence ID" value="MFC5419908.1"/>
    <property type="molecule type" value="Genomic_DNA"/>
</dbReference>
<evidence type="ECO:0000256" key="1">
    <source>
        <dbReference type="ARBA" id="ARBA00006987"/>
    </source>
</evidence>
<dbReference type="Proteomes" id="UP001596053">
    <property type="component" value="Unassembled WGS sequence"/>
</dbReference>
<feature type="chain" id="PRO_5047146605" evidence="2">
    <location>
        <begin position="27"/>
        <end position="329"/>
    </location>
</feature>
<gene>
    <name evidence="3" type="ORF">ACFPOB_10065</name>
</gene>
<dbReference type="Gene3D" id="3.40.190.150">
    <property type="entry name" value="Bordetella uptake gene, domain 1"/>
    <property type="match status" value="1"/>
</dbReference>
<dbReference type="CDD" id="cd07012">
    <property type="entry name" value="PBP2_Bug_TTT"/>
    <property type="match status" value="1"/>
</dbReference>
<protein>
    <submittedName>
        <fullName evidence="3">Bug family tripartite tricarboxylate transporter substrate binding protein</fullName>
    </submittedName>
</protein>
<sequence>MTTTRRHLLKLAACATAATSTLRASAQSSYPADIGQIRIVIPFAAGGASDVIGRLLADGFKRRWNVPAGLEHVPGGGATVGIGRVANGSTDGSQLLILSLPYVTSQFLMPQLPYDPERDIVPLVQLTRQPNLLCTRTGLPVASVREFIVHAQANPGRLSYASAGNGTPSHLAAELFQKMTGTRLVHVPYAGSAPAQNDLVGQHVDVMFENAASIVAQARSGAVKALGITSPGRYGLAPEFVPVSDTVPGYASGGWFGLAVKAGTPGDIQATLAAAALDILKEPGTVERLSALLSEPVGTGKEPFAVFLTEERRRWGPLIAEMKLRVDGK</sequence>
<organism evidence="3 4">
    <name type="scientific">Bosea eneae</name>
    <dbReference type="NCBI Taxonomy" id="151454"/>
    <lineage>
        <taxon>Bacteria</taxon>
        <taxon>Pseudomonadati</taxon>
        <taxon>Pseudomonadota</taxon>
        <taxon>Alphaproteobacteria</taxon>
        <taxon>Hyphomicrobiales</taxon>
        <taxon>Boseaceae</taxon>
        <taxon>Bosea</taxon>
    </lineage>
</organism>
<dbReference type="InterPro" id="IPR005064">
    <property type="entry name" value="BUG"/>
</dbReference>
<dbReference type="PANTHER" id="PTHR42928">
    <property type="entry name" value="TRICARBOXYLATE-BINDING PROTEIN"/>
    <property type="match status" value="1"/>
</dbReference>
<dbReference type="Pfam" id="PF03401">
    <property type="entry name" value="TctC"/>
    <property type="match status" value="1"/>
</dbReference>
<keyword evidence="4" id="KW-1185">Reference proteome</keyword>
<dbReference type="PIRSF" id="PIRSF017082">
    <property type="entry name" value="YflP"/>
    <property type="match status" value="1"/>
</dbReference>
<dbReference type="Gene3D" id="3.40.190.10">
    <property type="entry name" value="Periplasmic binding protein-like II"/>
    <property type="match status" value="1"/>
</dbReference>
<evidence type="ECO:0000313" key="3">
    <source>
        <dbReference type="EMBL" id="MFC5419908.1"/>
    </source>
</evidence>
<evidence type="ECO:0000256" key="2">
    <source>
        <dbReference type="SAM" id="SignalP"/>
    </source>
</evidence>
<comment type="similarity">
    <text evidence="1">Belongs to the UPF0065 (bug) family.</text>
</comment>
<keyword evidence="2" id="KW-0732">Signal</keyword>
<accession>A0ABW0INS7</accession>
<reference evidence="4" key="1">
    <citation type="journal article" date="2019" name="Int. J. Syst. Evol. Microbiol.">
        <title>The Global Catalogue of Microorganisms (GCM) 10K type strain sequencing project: providing services to taxonomists for standard genome sequencing and annotation.</title>
        <authorList>
            <consortium name="The Broad Institute Genomics Platform"/>
            <consortium name="The Broad Institute Genome Sequencing Center for Infectious Disease"/>
            <person name="Wu L."/>
            <person name="Ma J."/>
        </authorList>
    </citation>
    <scope>NUCLEOTIDE SEQUENCE [LARGE SCALE GENOMIC DNA]</scope>
    <source>
        <strain evidence="4">NCAIM B.01391</strain>
    </source>
</reference>